<dbReference type="Gene3D" id="2.60.40.1140">
    <property type="entry name" value="Collagen-binding surface protein Cna, B-type domain"/>
    <property type="match status" value="1"/>
</dbReference>
<dbReference type="SUPFAM" id="SSF49478">
    <property type="entry name" value="Cna protein B-type domain"/>
    <property type="match status" value="1"/>
</dbReference>
<evidence type="ECO:0000259" key="3">
    <source>
        <dbReference type="Pfam" id="PF05738"/>
    </source>
</evidence>
<accession>A0A430FCR3</accession>
<dbReference type="InterPro" id="IPR032364">
    <property type="entry name" value="GramPos_pilinD1_N"/>
</dbReference>
<keyword evidence="2" id="KW-0812">Transmembrane</keyword>
<dbReference type="AlphaFoldDB" id="A0A430FCR3"/>
<feature type="region of interest" description="Disordered" evidence="1">
    <location>
        <begin position="295"/>
        <end position="327"/>
    </location>
</feature>
<dbReference type="EMBL" id="QXGL01000014">
    <property type="protein sequence ID" value="RSX50582.1"/>
    <property type="molecule type" value="Genomic_DNA"/>
</dbReference>
<organism evidence="5 6">
    <name type="scientific">Bifidobacterium goeldii</name>
    <dbReference type="NCBI Taxonomy" id="2306975"/>
    <lineage>
        <taxon>Bacteria</taxon>
        <taxon>Bacillati</taxon>
        <taxon>Actinomycetota</taxon>
        <taxon>Actinomycetes</taxon>
        <taxon>Bifidobacteriales</taxon>
        <taxon>Bifidobacteriaceae</taxon>
        <taxon>Bifidobacterium</taxon>
    </lineage>
</organism>
<feature type="transmembrane region" description="Helical" evidence="2">
    <location>
        <begin position="333"/>
        <end position="351"/>
    </location>
</feature>
<dbReference type="CDD" id="cd00222">
    <property type="entry name" value="CollagenBindB"/>
    <property type="match status" value="1"/>
</dbReference>
<gene>
    <name evidence="5" type="ORF">D2E25_2014</name>
</gene>
<feature type="domain" description="CNA-B" evidence="3">
    <location>
        <begin position="214"/>
        <end position="295"/>
    </location>
</feature>
<evidence type="ECO:0000256" key="1">
    <source>
        <dbReference type="SAM" id="MobiDB-lite"/>
    </source>
</evidence>
<dbReference type="Gene3D" id="2.60.40.10">
    <property type="entry name" value="Immunoglobulins"/>
    <property type="match status" value="1"/>
</dbReference>
<dbReference type="InterPro" id="IPR008454">
    <property type="entry name" value="Collagen-bd_Cna-like_B-typ_dom"/>
</dbReference>
<evidence type="ECO:0000313" key="5">
    <source>
        <dbReference type="EMBL" id="RSX50582.1"/>
    </source>
</evidence>
<keyword evidence="2" id="KW-1133">Transmembrane helix</keyword>
<feature type="domain" description="Gram-positive pilin subunit D1 N-terminal" evidence="4">
    <location>
        <begin position="53"/>
        <end position="193"/>
    </location>
</feature>
<evidence type="ECO:0000256" key="2">
    <source>
        <dbReference type="SAM" id="Phobius"/>
    </source>
</evidence>
<dbReference type="OrthoDB" id="3197056at2"/>
<dbReference type="Pfam" id="PF05738">
    <property type="entry name" value="Cna_B"/>
    <property type="match status" value="1"/>
</dbReference>
<keyword evidence="2" id="KW-0472">Membrane</keyword>
<dbReference type="Pfam" id="PF16555">
    <property type="entry name" value="GramPos_pilinD1"/>
    <property type="match status" value="1"/>
</dbReference>
<dbReference type="GO" id="GO:0005975">
    <property type="term" value="P:carbohydrate metabolic process"/>
    <property type="evidence" value="ECO:0007669"/>
    <property type="project" value="UniProtKB-ARBA"/>
</dbReference>
<proteinExistence type="predicted"/>
<dbReference type="Proteomes" id="UP000287533">
    <property type="component" value="Unassembled WGS sequence"/>
</dbReference>
<keyword evidence="6" id="KW-1185">Reference proteome</keyword>
<evidence type="ECO:0000259" key="4">
    <source>
        <dbReference type="Pfam" id="PF16555"/>
    </source>
</evidence>
<comment type="caution">
    <text evidence="5">The sequence shown here is derived from an EMBL/GenBank/DDBJ whole genome shotgun (WGS) entry which is preliminary data.</text>
</comment>
<reference evidence="5 6" key="1">
    <citation type="submission" date="2018-09" db="EMBL/GenBank/DDBJ databases">
        <title>Characterization of the phylogenetic diversity of five novel species belonging to the genus Bifidobacterium.</title>
        <authorList>
            <person name="Lugli G.A."/>
            <person name="Duranti S."/>
            <person name="Milani C."/>
        </authorList>
    </citation>
    <scope>NUCLEOTIDE SEQUENCE [LARGE SCALE GENOMIC DNA]</scope>
    <source>
        <strain evidence="5 6">2034B</strain>
    </source>
</reference>
<evidence type="ECO:0000313" key="6">
    <source>
        <dbReference type="Proteomes" id="UP000287533"/>
    </source>
</evidence>
<dbReference type="InterPro" id="IPR013783">
    <property type="entry name" value="Ig-like_fold"/>
</dbReference>
<feature type="compositionally biased region" description="Pro residues" evidence="1">
    <location>
        <begin position="299"/>
        <end position="318"/>
    </location>
</feature>
<dbReference type="RefSeq" id="WP_125982513.1">
    <property type="nucleotide sequence ID" value="NZ_QXGL01000014.1"/>
</dbReference>
<protein>
    <submittedName>
        <fullName evidence="5">Adhesin</fullName>
    </submittedName>
</protein>
<sequence>MKYANKGRGATGVNAFTARRAQCLLAAICALFVTIAAFLVAPLTPVANADPLQETGSITVNYVDNGTAISGANAKLYHVADWTSDSKGFTGLEQYDDASVSWDLIGKDSDAYRQTAVTLTNYIASKSLDPDQSLTTKADGTAVFSELPRGLYLVVIDPVKVGDLSCKTSSTLAFLPVKADDGKLTMNLTLNPKTDCTTPPTPPSPPEEKTVERTVRKVWNDDNDSAKKRPTKITVALLRDGETYDTVELNEANNWKHTWTGLAEDHEWSVTEVSVPDGYTTLTDPEGVEFIITNTYTPPETPPNTPPETPPTETPPNKPPEELKKTGANVTTLSASAVGIAGVGLVLLGAVRRKHRKDAQQGSEE</sequence>
<name>A0A430FCR3_9BIFI</name>